<sequence>MRGSLLLVGMVVVSAVLPVHAGKVYVCKSAAGETLFSQTPCPSEYSVKEERQVDTSKPSRGASEAELQGMADELSRSNDKIRVQRDLKNAKKKLSDLQQERERMIKEKSELAKSIAGPNARNRAQAIVDEMKTGADRYNEQIRQQRENISGLEKRLSEINQASDSAKQELDRSQMAI</sequence>
<evidence type="ECO:0008006" key="4">
    <source>
        <dbReference type="Google" id="ProtNLM"/>
    </source>
</evidence>
<evidence type="ECO:0000313" key="2">
    <source>
        <dbReference type="EMBL" id="SIT08562.1"/>
    </source>
</evidence>
<dbReference type="STRING" id="484498.SAMN05421686_109104"/>
<dbReference type="AlphaFoldDB" id="A0A1N7PD83"/>
<reference evidence="3" key="1">
    <citation type="submission" date="2017-01" db="EMBL/GenBank/DDBJ databases">
        <authorList>
            <person name="Varghese N."/>
            <person name="Submissions S."/>
        </authorList>
    </citation>
    <scope>NUCLEOTIDE SEQUENCE [LARGE SCALE GENOMIC DNA]</scope>
    <source>
        <strain evidence="3">DSM 24913</strain>
    </source>
</reference>
<name>A0A1N7PD83_9GAMM</name>
<dbReference type="OrthoDB" id="8907086at2"/>
<keyword evidence="3" id="KW-1185">Reference proteome</keyword>
<proteinExistence type="predicted"/>
<feature type="region of interest" description="Disordered" evidence="1">
    <location>
        <begin position="158"/>
        <end position="177"/>
    </location>
</feature>
<feature type="compositionally biased region" description="Basic and acidic residues" evidence="1">
    <location>
        <begin position="166"/>
        <end position="177"/>
    </location>
</feature>
<accession>A0A1N7PD83</accession>
<feature type="region of interest" description="Disordered" evidence="1">
    <location>
        <begin position="47"/>
        <end position="86"/>
    </location>
</feature>
<dbReference type="Proteomes" id="UP000185639">
    <property type="component" value="Unassembled WGS sequence"/>
</dbReference>
<protein>
    <recommendedName>
        <fullName evidence="4">DUF4124 domain-containing protein</fullName>
    </recommendedName>
</protein>
<gene>
    <name evidence="2" type="ORF">SAMN05421686_109104</name>
</gene>
<dbReference type="EMBL" id="FTOH01000009">
    <property type="protein sequence ID" value="SIT08562.1"/>
    <property type="molecule type" value="Genomic_DNA"/>
</dbReference>
<evidence type="ECO:0000256" key="1">
    <source>
        <dbReference type="SAM" id="MobiDB-lite"/>
    </source>
</evidence>
<feature type="compositionally biased region" description="Basic and acidic residues" evidence="1">
    <location>
        <begin position="73"/>
        <end position="86"/>
    </location>
</feature>
<organism evidence="2 3">
    <name type="scientific">Thalassolituus maritimus</name>
    <dbReference type="NCBI Taxonomy" id="484498"/>
    <lineage>
        <taxon>Bacteria</taxon>
        <taxon>Pseudomonadati</taxon>
        <taxon>Pseudomonadota</taxon>
        <taxon>Gammaproteobacteria</taxon>
        <taxon>Oceanospirillales</taxon>
        <taxon>Oceanospirillaceae</taxon>
        <taxon>Thalassolituus</taxon>
    </lineage>
</organism>
<evidence type="ECO:0000313" key="3">
    <source>
        <dbReference type="Proteomes" id="UP000185639"/>
    </source>
</evidence>
<dbReference type="RefSeq" id="WP_076517166.1">
    <property type="nucleotide sequence ID" value="NZ_CAJWBH010000001.1"/>
</dbReference>